<evidence type="ECO:0000256" key="5">
    <source>
        <dbReference type="HAMAP-Rule" id="MF_00113"/>
    </source>
</evidence>
<name>Q1Q6B9_KUEST</name>
<keyword evidence="2 5" id="KW-0808">Transferase</keyword>
<keyword evidence="4 5" id="KW-0671">Queuosine biosynthesis</keyword>
<dbReference type="EC" id="2.4.99.17" evidence="5"/>
<gene>
    <name evidence="5 6" type="primary">queA</name>
    <name evidence="6" type="ORF">kuste2372</name>
</gene>
<dbReference type="SUPFAM" id="SSF111337">
    <property type="entry name" value="QueA-like"/>
    <property type="match status" value="1"/>
</dbReference>
<dbReference type="HAMAP" id="MF_00113">
    <property type="entry name" value="QueA"/>
    <property type="match status" value="1"/>
</dbReference>
<dbReference type="Gene3D" id="2.40.10.240">
    <property type="entry name" value="QueA-like"/>
    <property type="match status" value="1"/>
</dbReference>
<keyword evidence="3 5" id="KW-0949">S-adenosyl-L-methionine</keyword>
<comment type="subunit">
    <text evidence="5">Monomer.</text>
</comment>
<comment type="catalytic activity">
    <reaction evidence="5">
        <text>7-aminomethyl-7-carbaguanosine(34) in tRNA + S-adenosyl-L-methionine = epoxyqueuosine(34) in tRNA + adenine + L-methionine + 2 H(+)</text>
        <dbReference type="Rhea" id="RHEA:32155"/>
        <dbReference type="Rhea" id="RHEA-COMP:10342"/>
        <dbReference type="Rhea" id="RHEA-COMP:18582"/>
        <dbReference type="ChEBI" id="CHEBI:15378"/>
        <dbReference type="ChEBI" id="CHEBI:16708"/>
        <dbReference type="ChEBI" id="CHEBI:57844"/>
        <dbReference type="ChEBI" id="CHEBI:59789"/>
        <dbReference type="ChEBI" id="CHEBI:82833"/>
        <dbReference type="ChEBI" id="CHEBI:194443"/>
        <dbReference type="EC" id="2.4.99.17"/>
    </reaction>
</comment>
<comment type="function">
    <text evidence="5">Transfers and isomerizes the ribose moiety from AdoMet to the 7-aminomethyl group of 7-deazaguanine (preQ1-tRNA) to give epoxyqueuosine (oQ-tRNA).</text>
</comment>
<sequence length="367" mass="41972">MPLIFCFSLLNTGMPDVSVISHKLSDYDFDLPKELIAQKPTEKRDNARLLVLYRRSGRIEHRRFSEIAGYLRPEDLLVLNNTKVIPSRIAGKKPQGAYVDLLFIEELEDNHWKALLKSNGLLKKGEKIYLDNAAVSACLLVKHEDNSWILRIENGANIRELIHRTGEMPLPPYIKRPKKNNTLSTLDAERYQTVFAQKEGAIAAPTAGLHFSEDVLGKIRNSGTDIAFVTLHVRLGTFLPIKTEEIKNHRMHKEYYEYTKELLPKITITKNRGGRIIATGSTSCRTLETIALNNNIHQFSGYTDLFIYPPYPFQYVDALITNFHLPKTTLFLLVSAFAGREQIFNAYEIAKKEGYRFYSYGDCMLII</sequence>
<dbReference type="InterPro" id="IPR036100">
    <property type="entry name" value="QueA_sf"/>
</dbReference>
<dbReference type="NCBIfam" id="NF001140">
    <property type="entry name" value="PRK00147.1"/>
    <property type="match status" value="1"/>
</dbReference>
<evidence type="ECO:0000256" key="4">
    <source>
        <dbReference type="ARBA" id="ARBA00022785"/>
    </source>
</evidence>
<reference evidence="6" key="1">
    <citation type="journal article" date="2006" name="Nature">
        <title>Deciphering the evolution and metabolism of an anammox bacterium from a community genome.</title>
        <authorList>
            <person name="Strous M."/>
            <person name="Pelletier E."/>
            <person name="Mangenot S."/>
            <person name="Rattei T."/>
            <person name="Lehner A."/>
            <person name="Taylor M.W."/>
            <person name="Horn M."/>
            <person name="Daims H."/>
            <person name="Bartol-Mavel D."/>
            <person name="Wincker P."/>
            <person name="Barbe V."/>
            <person name="Fonknechten N."/>
            <person name="Vallenet D."/>
            <person name="Segurens B."/>
            <person name="Schenowitz-Truong C."/>
            <person name="Medigue C."/>
            <person name="Collingro A."/>
            <person name="Snel B."/>
            <person name="Dutilh B.E."/>
            <person name="OpDenCamp H.J.M."/>
            <person name="vanDerDrift C."/>
            <person name="Cirpus I."/>
            <person name="vanDePas-Schoonen K.T."/>
            <person name="Harhangi H.R."/>
            <person name="vanNiftrik L."/>
            <person name="Schmid M."/>
            <person name="Keltjens J."/>
            <person name="vanDeVossenberg J."/>
            <person name="Kartal B."/>
            <person name="Meier H."/>
            <person name="Frishman D."/>
            <person name="Huynen M.A."/>
            <person name="Mewes H."/>
            <person name="Weissenbach J."/>
            <person name="Jetten M.S.M."/>
            <person name="Wagner M."/>
            <person name="LePaslier D."/>
        </authorList>
    </citation>
    <scope>NUCLEOTIDE SEQUENCE</scope>
</reference>
<comment type="similarity">
    <text evidence="5">Belongs to the QueA family.</text>
</comment>
<dbReference type="EMBL" id="CT573071">
    <property type="protein sequence ID" value="CAJ73118.1"/>
    <property type="molecule type" value="Genomic_DNA"/>
</dbReference>
<dbReference type="GO" id="GO:0008616">
    <property type="term" value="P:tRNA queuosine(34) biosynthetic process"/>
    <property type="evidence" value="ECO:0007669"/>
    <property type="project" value="UniProtKB-UniRule"/>
</dbReference>
<protein>
    <recommendedName>
        <fullName evidence="5">S-adenosylmethionine:tRNA ribosyltransferase-isomerase</fullName>
        <ecNumber evidence="5">2.4.99.17</ecNumber>
    </recommendedName>
    <alternativeName>
        <fullName evidence="5">Queuosine biosynthesis protein QueA</fullName>
    </alternativeName>
</protein>
<dbReference type="GO" id="GO:0005737">
    <property type="term" value="C:cytoplasm"/>
    <property type="evidence" value="ECO:0007669"/>
    <property type="project" value="UniProtKB-SubCell"/>
</dbReference>
<comment type="subcellular location">
    <subcellularLocation>
        <location evidence="5">Cytoplasm</location>
    </subcellularLocation>
</comment>
<proteinExistence type="inferred from homology"/>
<dbReference type="PANTHER" id="PTHR30307:SF0">
    <property type="entry name" value="S-ADENOSYLMETHIONINE:TRNA RIBOSYLTRANSFERASE-ISOMERASE"/>
    <property type="match status" value="1"/>
</dbReference>
<dbReference type="PANTHER" id="PTHR30307">
    <property type="entry name" value="S-ADENOSYLMETHIONINE:TRNA RIBOSYLTRANSFERASE-ISOMERASE"/>
    <property type="match status" value="1"/>
</dbReference>
<keyword evidence="6" id="KW-0413">Isomerase</keyword>
<dbReference type="Gene3D" id="3.40.1780.10">
    <property type="entry name" value="QueA-like"/>
    <property type="match status" value="2"/>
</dbReference>
<accession>Q1Q6B9</accession>
<evidence type="ECO:0000256" key="3">
    <source>
        <dbReference type="ARBA" id="ARBA00022691"/>
    </source>
</evidence>
<dbReference type="InterPro" id="IPR042118">
    <property type="entry name" value="QueA_dom1"/>
</dbReference>
<comment type="pathway">
    <text evidence="5">tRNA modification; tRNA-queuosine biosynthesis.</text>
</comment>
<keyword evidence="1 5" id="KW-0963">Cytoplasm</keyword>
<evidence type="ECO:0000256" key="2">
    <source>
        <dbReference type="ARBA" id="ARBA00022679"/>
    </source>
</evidence>
<dbReference type="GO" id="GO:0051075">
    <property type="term" value="F:S-adenosylmethionine:tRNA ribosyltransferase-isomerase activity"/>
    <property type="evidence" value="ECO:0007669"/>
    <property type="project" value="UniProtKB-EC"/>
</dbReference>
<evidence type="ECO:0000256" key="1">
    <source>
        <dbReference type="ARBA" id="ARBA00022490"/>
    </source>
</evidence>
<evidence type="ECO:0000313" key="6">
    <source>
        <dbReference type="EMBL" id="CAJ73118.1"/>
    </source>
</evidence>
<reference evidence="6" key="2">
    <citation type="submission" date="2006-01" db="EMBL/GenBank/DDBJ databases">
        <authorList>
            <person name="Genoscope"/>
        </authorList>
    </citation>
    <scope>NUCLEOTIDE SEQUENCE</scope>
</reference>
<dbReference type="UniPathway" id="UPA00392"/>
<dbReference type="Pfam" id="PF02547">
    <property type="entry name" value="Queuosine_synth"/>
    <property type="match status" value="1"/>
</dbReference>
<dbReference type="InterPro" id="IPR003699">
    <property type="entry name" value="QueA"/>
</dbReference>
<organism evidence="6">
    <name type="scientific">Kuenenia stuttgartiensis</name>
    <dbReference type="NCBI Taxonomy" id="174633"/>
    <lineage>
        <taxon>Bacteria</taxon>
        <taxon>Pseudomonadati</taxon>
        <taxon>Planctomycetota</taxon>
        <taxon>Candidatus Brocadiia</taxon>
        <taxon>Candidatus Brocadiales</taxon>
        <taxon>Candidatus Brocadiaceae</taxon>
        <taxon>Candidatus Kuenenia</taxon>
    </lineage>
</organism>
<dbReference type="AlphaFoldDB" id="Q1Q6B9"/>
<dbReference type="InterPro" id="IPR042119">
    <property type="entry name" value="QueA_dom2"/>
</dbReference>
<dbReference type="NCBIfam" id="TIGR00113">
    <property type="entry name" value="queA"/>
    <property type="match status" value="1"/>
</dbReference>